<dbReference type="Pfam" id="PF10009">
    <property type="entry name" value="DUF2252"/>
    <property type="match status" value="1"/>
</dbReference>
<proteinExistence type="predicted"/>
<dbReference type="PANTHER" id="PTHR39441">
    <property type="entry name" value="DUF2252 DOMAIN-CONTAINING PROTEIN"/>
    <property type="match status" value="1"/>
</dbReference>
<accession>A0A1G7HHY6</accession>
<name>A0A1G7HHY6_PSEOR</name>
<dbReference type="InterPro" id="IPR018721">
    <property type="entry name" value="DUF2252"/>
</dbReference>
<organism evidence="1 2">
    <name type="scientific">Pseudonocardia oroxyli</name>
    <dbReference type="NCBI Taxonomy" id="366584"/>
    <lineage>
        <taxon>Bacteria</taxon>
        <taxon>Bacillati</taxon>
        <taxon>Actinomycetota</taxon>
        <taxon>Actinomycetes</taxon>
        <taxon>Pseudonocardiales</taxon>
        <taxon>Pseudonocardiaceae</taxon>
        <taxon>Pseudonocardia</taxon>
    </lineage>
</organism>
<dbReference type="AlphaFoldDB" id="A0A1G7HHY6"/>
<protein>
    <submittedName>
        <fullName evidence="1">Uncharacterized conserved protein, DUF2252 family</fullName>
    </submittedName>
</protein>
<reference evidence="1 2" key="1">
    <citation type="submission" date="2016-10" db="EMBL/GenBank/DDBJ databases">
        <authorList>
            <person name="de Groot N.N."/>
        </authorList>
    </citation>
    <scope>NUCLEOTIDE SEQUENCE [LARGE SCALE GENOMIC DNA]</scope>
    <source>
        <strain evidence="1 2">CGMCC 4.3143</strain>
    </source>
</reference>
<dbReference type="Proteomes" id="UP000198967">
    <property type="component" value="Unassembled WGS sequence"/>
</dbReference>
<dbReference type="STRING" id="366584.SAMN05216377_10323"/>
<evidence type="ECO:0000313" key="2">
    <source>
        <dbReference type="Proteomes" id="UP000198967"/>
    </source>
</evidence>
<dbReference type="EMBL" id="FNBE01000003">
    <property type="protein sequence ID" value="SDF00127.1"/>
    <property type="molecule type" value="Genomic_DNA"/>
</dbReference>
<evidence type="ECO:0000313" key="1">
    <source>
        <dbReference type="EMBL" id="SDF00127.1"/>
    </source>
</evidence>
<dbReference type="PANTHER" id="PTHR39441:SF1">
    <property type="entry name" value="DUF2252 DOMAIN-CONTAINING PROTEIN"/>
    <property type="match status" value="1"/>
</dbReference>
<sequence>MSEARARLPRRRQADLHLPADRDPLAVLESQHSRRLADLVPVRIGRMLQSPFAFYRGSAAVMAADLRAAPSTGVDVVLCGDAHISNFGFYASPERELVFDLNDFDEAGIGPWEWDVRRLAASVHVGGRDLGLSEERCTEAVVAAVESYRTTLREFVQLSAVERYFFRVDTSTVAERFGEVGRRTLRKVTEKARTRTSEQVLRKLACRVGEGGLRIVDQPPVLRHVDHADLRSLAGLFDQYRSTLREDTAHLLAQFRPVDFALRVVGVGSVGTRCYLIAFEGPTGEVLFLQAKEAPPSVLTSHGGQACVVPGYEGERAHTEGHRVVAAQRILQATSDPFLGWITGWAGDTPGRPRVDYYWRQFRDMKGSIDPASLSPSGFSAYGALCAALLARAHGQSHRAAEVAAYLGASERFSVATARWAAAYADVAEQDFDAVGKAVAAGRLPIEVGV</sequence>
<gene>
    <name evidence="1" type="ORF">SAMN05216377_10323</name>
</gene>
<dbReference type="RefSeq" id="WP_218129715.1">
    <property type="nucleotide sequence ID" value="NZ_FNBE01000003.1"/>
</dbReference>
<keyword evidence="2" id="KW-1185">Reference proteome</keyword>